<keyword evidence="2" id="KW-1185">Reference proteome</keyword>
<comment type="caution">
    <text evidence="1">The sequence shown here is derived from an EMBL/GenBank/DDBJ whole genome shotgun (WGS) entry which is preliminary data.</text>
</comment>
<proteinExistence type="predicted"/>
<dbReference type="AlphaFoldDB" id="A0A8J2S8C7"/>
<sequence length="288" mass="32065">AFRGAEVDEEEVAMIREVFYRVLKLEYRHMVETGELPRHSMAPLHLSRAADVGLDNTHKPIHDYEALRNRPLGSGTKFDKNIDEGFKRLDACLCNDCTLDKRLHYALAYRRHEVAYHASRGLIAAHRRAQHQLAEFYGHARQAGDEPETAAEAQVVYESALQCATVERNVERIASGLARIIDTDVVAHHVLDVQHELVAELVNRGVLTSMGAEEVCHDLIADKRALASERRRKQAAVALLHVDHARGRAVDLTASQQQILSLRMTNAFRSASTTVPEDVTVATSSAAP</sequence>
<dbReference type="OrthoDB" id="441412at2759"/>
<accession>A0A8J2S8C7</accession>
<feature type="non-terminal residue" evidence="1">
    <location>
        <position position="1"/>
    </location>
</feature>
<name>A0A8J2S8C7_9STRA</name>
<gene>
    <name evidence="1" type="ORF">PECAL_1P24880</name>
</gene>
<organism evidence="1 2">
    <name type="scientific">Pelagomonas calceolata</name>
    <dbReference type="NCBI Taxonomy" id="35677"/>
    <lineage>
        <taxon>Eukaryota</taxon>
        <taxon>Sar</taxon>
        <taxon>Stramenopiles</taxon>
        <taxon>Ochrophyta</taxon>
        <taxon>Pelagophyceae</taxon>
        <taxon>Pelagomonadales</taxon>
        <taxon>Pelagomonadaceae</taxon>
        <taxon>Pelagomonas</taxon>
    </lineage>
</organism>
<evidence type="ECO:0000313" key="2">
    <source>
        <dbReference type="Proteomes" id="UP000789595"/>
    </source>
</evidence>
<evidence type="ECO:0000313" key="1">
    <source>
        <dbReference type="EMBL" id="CAH0366020.1"/>
    </source>
</evidence>
<dbReference type="EMBL" id="CAKKNE010000001">
    <property type="protein sequence ID" value="CAH0366020.1"/>
    <property type="molecule type" value="Genomic_DNA"/>
</dbReference>
<reference evidence="1" key="1">
    <citation type="submission" date="2021-11" db="EMBL/GenBank/DDBJ databases">
        <authorList>
            <consortium name="Genoscope - CEA"/>
            <person name="William W."/>
        </authorList>
    </citation>
    <scope>NUCLEOTIDE SEQUENCE</scope>
</reference>
<dbReference type="Proteomes" id="UP000789595">
    <property type="component" value="Unassembled WGS sequence"/>
</dbReference>
<protein>
    <submittedName>
        <fullName evidence="1">Uncharacterized protein</fullName>
    </submittedName>
</protein>